<accession>A0ABD2N617</accession>
<evidence type="ECO:0000256" key="11">
    <source>
        <dbReference type="ARBA" id="ARBA00023157"/>
    </source>
</evidence>
<evidence type="ECO:0000256" key="10">
    <source>
        <dbReference type="ARBA" id="ARBA00023098"/>
    </source>
</evidence>
<dbReference type="Proteomes" id="UP001516400">
    <property type="component" value="Unassembled WGS sequence"/>
</dbReference>
<evidence type="ECO:0000256" key="2">
    <source>
        <dbReference type="ARBA" id="ARBA00004613"/>
    </source>
</evidence>
<keyword evidence="15" id="KW-1185">Reference proteome</keyword>
<feature type="domain" description="Phospholipase A2-like central" evidence="13">
    <location>
        <begin position="71"/>
        <end position="166"/>
    </location>
</feature>
<proteinExistence type="predicted"/>
<keyword evidence="8" id="KW-0106">Calcium</keyword>
<dbReference type="GO" id="GO:0016042">
    <property type="term" value="P:lipid catabolic process"/>
    <property type="evidence" value="ECO:0007669"/>
    <property type="project" value="UniProtKB-KW"/>
</dbReference>
<dbReference type="Pfam" id="PF05826">
    <property type="entry name" value="Phospholip_A2_2"/>
    <property type="match status" value="1"/>
</dbReference>
<sequence length="182" mass="20771">MGYLVDKTTPVPITFEEMLHLMDQCVQLDQMNRKVEMPAAGRNGEGTKNFTTRVEEARQVITNQLVLLSGIIPGTKWCGTGDIAKDYHDLGEDILTDMCCRNHDLCPVKIRAYSKKYNLNNDSLYTKSHCNCDDIFYSCMKRQTTRSAQILGQIYFNLVKVPCLQDNEKENPLENPKNSKIN</sequence>
<evidence type="ECO:0000313" key="14">
    <source>
        <dbReference type="EMBL" id="KAL3274088.1"/>
    </source>
</evidence>
<evidence type="ECO:0000256" key="3">
    <source>
        <dbReference type="ARBA" id="ARBA00013278"/>
    </source>
</evidence>
<dbReference type="GO" id="GO:0004623">
    <property type="term" value="F:phospholipase A2 activity"/>
    <property type="evidence" value="ECO:0007669"/>
    <property type="project" value="UniProtKB-EC"/>
</dbReference>
<keyword evidence="9" id="KW-0442">Lipid degradation</keyword>
<evidence type="ECO:0000256" key="9">
    <source>
        <dbReference type="ARBA" id="ARBA00022963"/>
    </source>
</evidence>
<keyword evidence="7" id="KW-0378">Hydrolase</keyword>
<organism evidence="14 15">
    <name type="scientific">Cryptolaemus montrouzieri</name>
    <dbReference type="NCBI Taxonomy" id="559131"/>
    <lineage>
        <taxon>Eukaryota</taxon>
        <taxon>Metazoa</taxon>
        <taxon>Ecdysozoa</taxon>
        <taxon>Arthropoda</taxon>
        <taxon>Hexapoda</taxon>
        <taxon>Insecta</taxon>
        <taxon>Pterygota</taxon>
        <taxon>Neoptera</taxon>
        <taxon>Endopterygota</taxon>
        <taxon>Coleoptera</taxon>
        <taxon>Polyphaga</taxon>
        <taxon>Cucujiformia</taxon>
        <taxon>Coccinelloidea</taxon>
        <taxon>Coccinellidae</taxon>
        <taxon>Scymninae</taxon>
        <taxon>Scymnini</taxon>
        <taxon>Cryptolaemus</taxon>
    </lineage>
</organism>
<name>A0ABD2N617_9CUCU</name>
<dbReference type="SUPFAM" id="SSF48619">
    <property type="entry name" value="Phospholipase A2, PLA2"/>
    <property type="match status" value="1"/>
</dbReference>
<gene>
    <name evidence="14" type="ORF">HHI36_015505</name>
</gene>
<keyword evidence="6" id="KW-0479">Metal-binding</keyword>
<dbReference type="AlphaFoldDB" id="A0ABD2N617"/>
<dbReference type="GO" id="GO:0046872">
    <property type="term" value="F:metal ion binding"/>
    <property type="evidence" value="ECO:0007669"/>
    <property type="project" value="UniProtKB-KW"/>
</dbReference>
<dbReference type="InterPro" id="IPR016090">
    <property type="entry name" value="PLA2-like_dom"/>
</dbReference>
<evidence type="ECO:0000313" key="15">
    <source>
        <dbReference type="Proteomes" id="UP001516400"/>
    </source>
</evidence>
<dbReference type="FunFam" id="1.20.90.10:FF:000002">
    <property type="entry name" value="Phospholipase A2 group III"/>
    <property type="match status" value="1"/>
</dbReference>
<comment type="subcellular location">
    <subcellularLocation>
        <location evidence="2">Secreted</location>
    </subcellularLocation>
</comment>
<comment type="caution">
    <text evidence="14">The sequence shown here is derived from an EMBL/GenBank/DDBJ whole genome shotgun (WGS) entry which is preliminary data.</text>
</comment>
<dbReference type="EMBL" id="JABFTP020000062">
    <property type="protein sequence ID" value="KAL3274088.1"/>
    <property type="molecule type" value="Genomic_DNA"/>
</dbReference>
<dbReference type="InterPro" id="IPR036444">
    <property type="entry name" value="PLipase_A2_dom_sf"/>
</dbReference>
<dbReference type="GO" id="GO:0005576">
    <property type="term" value="C:extracellular region"/>
    <property type="evidence" value="ECO:0007669"/>
    <property type="project" value="UniProtKB-SubCell"/>
</dbReference>
<evidence type="ECO:0000256" key="7">
    <source>
        <dbReference type="ARBA" id="ARBA00022801"/>
    </source>
</evidence>
<comment type="cofactor">
    <cofactor evidence="1">
        <name>Ca(2+)</name>
        <dbReference type="ChEBI" id="CHEBI:29108"/>
    </cofactor>
</comment>
<protein>
    <recommendedName>
        <fullName evidence="4">Phospholipase A2</fullName>
        <ecNumber evidence="3">3.1.1.4</ecNumber>
    </recommendedName>
    <alternativeName>
        <fullName evidence="12">Phosphatidylcholine 2-acylhydrolase</fullName>
    </alternativeName>
</protein>
<keyword evidence="11" id="KW-1015">Disulfide bond</keyword>
<dbReference type="EC" id="3.1.1.4" evidence="3"/>
<reference evidence="14 15" key="1">
    <citation type="journal article" date="2021" name="BMC Biol.">
        <title>Horizontally acquired antibacterial genes associated with adaptive radiation of ladybird beetles.</title>
        <authorList>
            <person name="Li H.S."/>
            <person name="Tang X.F."/>
            <person name="Huang Y.H."/>
            <person name="Xu Z.Y."/>
            <person name="Chen M.L."/>
            <person name="Du X.Y."/>
            <person name="Qiu B.Y."/>
            <person name="Chen P.T."/>
            <person name="Zhang W."/>
            <person name="Slipinski A."/>
            <person name="Escalona H.E."/>
            <person name="Waterhouse R.M."/>
            <person name="Zwick A."/>
            <person name="Pang H."/>
        </authorList>
    </citation>
    <scope>NUCLEOTIDE SEQUENCE [LARGE SCALE GENOMIC DNA]</scope>
    <source>
        <strain evidence="14">SYSU2018</strain>
    </source>
</reference>
<evidence type="ECO:0000259" key="13">
    <source>
        <dbReference type="Pfam" id="PF05826"/>
    </source>
</evidence>
<dbReference type="Gene3D" id="1.20.90.10">
    <property type="entry name" value="Phospholipase A2 domain"/>
    <property type="match status" value="1"/>
</dbReference>
<evidence type="ECO:0000256" key="1">
    <source>
        <dbReference type="ARBA" id="ARBA00001913"/>
    </source>
</evidence>
<evidence type="ECO:0000256" key="12">
    <source>
        <dbReference type="ARBA" id="ARBA00029903"/>
    </source>
</evidence>
<dbReference type="CDD" id="cd04704">
    <property type="entry name" value="PLA2_bee_venom_like"/>
    <property type="match status" value="1"/>
</dbReference>
<evidence type="ECO:0000256" key="8">
    <source>
        <dbReference type="ARBA" id="ARBA00022837"/>
    </source>
</evidence>
<evidence type="ECO:0000256" key="6">
    <source>
        <dbReference type="ARBA" id="ARBA00022723"/>
    </source>
</evidence>
<evidence type="ECO:0000256" key="5">
    <source>
        <dbReference type="ARBA" id="ARBA00022525"/>
    </source>
</evidence>
<keyword evidence="10" id="KW-0443">Lipid metabolism</keyword>
<evidence type="ECO:0000256" key="4">
    <source>
        <dbReference type="ARBA" id="ARBA00021721"/>
    </source>
</evidence>
<keyword evidence="5" id="KW-0964">Secreted</keyword>
<dbReference type="PANTHER" id="PTHR12253">
    <property type="entry name" value="RH14732P"/>
    <property type="match status" value="1"/>
</dbReference>